<evidence type="ECO:0000313" key="2">
    <source>
        <dbReference type="EMBL" id="KAA8491671.1"/>
    </source>
</evidence>
<feature type="signal peptide" evidence="1">
    <location>
        <begin position="1"/>
        <end position="17"/>
    </location>
</feature>
<evidence type="ECO:0000313" key="3">
    <source>
        <dbReference type="Proteomes" id="UP000324585"/>
    </source>
</evidence>
<gene>
    <name evidence="2" type="ORF">FVE85_9718</name>
</gene>
<organism evidence="2 3">
    <name type="scientific">Porphyridium purpureum</name>
    <name type="common">Red alga</name>
    <name type="synonym">Porphyridium cruentum</name>
    <dbReference type="NCBI Taxonomy" id="35688"/>
    <lineage>
        <taxon>Eukaryota</taxon>
        <taxon>Rhodophyta</taxon>
        <taxon>Bangiophyceae</taxon>
        <taxon>Porphyridiales</taxon>
        <taxon>Porphyridiaceae</taxon>
        <taxon>Porphyridium</taxon>
    </lineage>
</organism>
<dbReference type="InterPro" id="IPR032710">
    <property type="entry name" value="NTF2-like_dom_sf"/>
</dbReference>
<dbReference type="SUPFAM" id="SSF54427">
    <property type="entry name" value="NTF2-like"/>
    <property type="match status" value="1"/>
</dbReference>
<protein>
    <recommendedName>
        <fullName evidence="4">SnoaL-like domain-containing protein</fullName>
    </recommendedName>
</protein>
<evidence type="ECO:0008006" key="4">
    <source>
        <dbReference type="Google" id="ProtNLM"/>
    </source>
</evidence>
<dbReference type="Gene3D" id="3.10.450.50">
    <property type="match status" value="1"/>
</dbReference>
<feature type="chain" id="PRO_5023832544" description="SnoaL-like domain-containing protein" evidence="1">
    <location>
        <begin position="18"/>
        <end position="345"/>
    </location>
</feature>
<accession>A0A5J4YJP4</accession>
<reference evidence="3" key="1">
    <citation type="journal article" date="2019" name="Nat. Commun.">
        <title>Expansion of phycobilisome linker gene families in mesophilic red algae.</title>
        <authorList>
            <person name="Lee J."/>
            <person name="Kim D."/>
            <person name="Bhattacharya D."/>
            <person name="Yoon H.S."/>
        </authorList>
    </citation>
    <scope>NUCLEOTIDE SEQUENCE [LARGE SCALE GENOMIC DNA]</scope>
    <source>
        <strain evidence="3">CCMP 1328</strain>
    </source>
</reference>
<comment type="caution">
    <text evidence="2">The sequence shown here is derived from an EMBL/GenBank/DDBJ whole genome shotgun (WGS) entry which is preliminary data.</text>
</comment>
<name>A0A5J4YJP4_PORPP</name>
<keyword evidence="1" id="KW-0732">Signal</keyword>
<keyword evidence="3" id="KW-1185">Reference proteome</keyword>
<dbReference type="Proteomes" id="UP000324585">
    <property type="component" value="Unassembled WGS sequence"/>
</dbReference>
<evidence type="ECO:0000256" key="1">
    <source>
        <dbReference type="SAM" id="SignalP"/>
    </source>
</evidence>
<sequence>MAVVMCVIAVKVVVVAAAAGTDGDEMDVEFDIGLTPGKNAVHYPSYDKVVHSVSTMDKLWTDYLVDGVDDFSSVLAPGARLNLFGVEGIGREAADAYVASVRAQLVEPGARVQRVFTRIKDMRVSLGHFEATHLALWRSKAGGFEWVASSLLGRARLDGKIEEYSIVTDIHNIRELFETMNGYMAGDEVAKRLMLALQARDPAMAEPLLTDNVSMVVPGFPDFSGKDAVLAYIAGVDGELMVEATHVWSSATSERHPIAPRRIGPHKWSIIWDSFHLLKGGCYTYTGGLLVVDLDARNKVTFVNNYIDFEVLAMRTAKCQFLLQQKNDDNAAGAAGGGDLEHAEL</sequence>
<dbReference type="EMBL" id="VRMN01000012">
    <property type="protein sequence ID" value="KAA8491671.1"/>
    <property type="molecule type" value="Genomic_DNA"/>
</dbReference>
<proteinExistence type="predicted"/>
<dbReference type="AlphaFoldDB" id="A0A5J4YJP4"/>